<dbReference type="Proteomes" id="UP000697107">
    <property type="component" value="Unassembled WGS sequence"/>
</dbReference>
<evidence type="ECO:0000313" key="7">
    <source>
        <dbReference type="Proteomes" id="UP000251314"/>
    </source>
</evidence>
<dbReference type="VEuPathDB" id="FungiDB:PC110_g3248"/>
<dbReference type="AlphaFoldDB" id="A0A329SUJ0"/>
<comment type="caution">
    <text evidence="6">The sequence shown here is derived from an EMBL/GenBank/DDBJ whole genome shotgun (WGS) entry which is preliminary data.</text>
</comment>
<evidence type="ECO:0000313" key="5">
    <source>
        <dbReference type="EMBL" id="KAG3228691.1"/>
    </source>
</evidence>
<accession>A0A329SUJ0</accession>
<keyword evidence="7" id="KW-1185">Reference proteome</keyword>
<protein>
    <submittedName>
        <fullName evidence="6">Uncharacterized protein</fullName>
    </submittedName>
</protein>
<reference evidence="6 7" key="1">
    <citation type="submission" date="2018-01" db="EMBL/GenBank/DDBJ databases">
        <title>Draft genome of the strawberry crown rot pathogen Phytophthora cactorum.</title>
        <authorList>
            <person name="Armitage A.D."/>
            <person name="Lysoe E."/>
            <person name="Nellist C.F."/>
            <person name="Harrison R.J."/>
            <person name="Brurberg M.B."/>
        </authorList>
    </citation>
    <scope>NUCLEOTIDE SEQUENCE [LARGE SCALE GENOMIC DNA]</scope>
    <source>
        <strain evidence="6 7">10300</strain>
    </source>
</reference>
<reference evidence="1" key="2">
    <citation type="submission" date="2018-10" db="EMBL/GenBank/DDBJ databases">
        <title>Effector identification in a new, highly contiguous assembly of the strawberry crown rot pathogen Phytophthora cactorum.</title>
        <authorList>
            <person name="Armitage A.D."/>
            <person name="Nellist C.F."/>
            <person name="Bates H."/>
            <person name="Vickerstaff R.J."/>
            <person name="Harrison R.J."/>
        </authorList>
    </citation>
    <scope>NUCLEOTIDE SEQUENCE</scope>
    <source>
        <strain evidence="1">15-7</strain>
        <strain evidence="2">4032</strain>
        <strain evidence="3">4040</strain>
        <strain evidence="4">P415</strain>
        <strain evidence="5">P421</strain>
    </source>
</reference>
<sequence>MREPVHAIWKTVEKCYGLNTASGGVELVQQFARATNSDFKSVTHLLAETGRHLWLQEQIMGLGKGVAVDHVQTGTAKPKSSALGKRKAAHELVDDMHYNMGHKWCHYCAGEHNGMNNMGPHLMAACPKMKHDLSLGVKRRNIWSLGKQGGTSWSKPK</sequence>
<dbReference type="EMBL" id="RCMI01000004">
    <property type="protein sequence ID" value="KAG2944322.1"/>
    <property type="molecule type" value="Genomic_DNA"/>
</dbReference>
<evidence type="ECO:0000313" key="4">
    <source>
        <dbReference type="EMBL" id="KAG3000339.1"/>
    </source>
</evidence>
<gene>
    <name evidence="6" type="ORF">PC110_g3248</name>
    <name evidence="1" type="ORF">PC113_g552</name>
    <name evidence="2" type="ORF">PC115_g433</name>
    <name evidence="3" type="ORF">PC117_g106</name>
    <name evidence="4" type="ORF">PC118_g341</name>
    <name evidence="5" type="ORF">PC129_g744</name>
</gene>
<dbReference type="Proteomes" id="UP000736787">
    <property type="component" value="Unassembled WGS sequence"/>
</dbReference>
<dbReference type="EMBL" id="RCML01000003">
    <property type="protein sequence ID" value="KAG3000339.1"/>
    <property type="molecule type" value="Genomic_DNA"/>
</dbReference>
<dbReference type="EMBL" id="RCMV01000011">
    <property type="protein sequence ID" value="KAG3228691.1"/>
    <property type="molecule type" value="Genomic_DNA"/>
</dbReference>
<dbReference type="EMBL" id="RCMK01000001">
    <property type="protein sequence ID" value="KAG2955903.1"/>
    <property type="molecule type" value="Genomic_DNA"/>
</dbReference>
<proteinExistence type="predicted"/>
<dbReference type="Proteomes" id="UP000251314">
    <property type="component" value="Unassembled WGS sequence"/>
</dbReference>
<dbReference type="Proteomes" id="UP000760860">
    <property type="component" value="Unassembled WGS sequence"/>
</dbReference>
<dbReference type="Proteomes" id="UP000735874">
    <property type="component" value="Unassembled WGS sequence"/>
</dbReference>
<organism evidence="6 7">
    <name type="scientific">Phytophthora cactorum</name>
    <dbReference type="NCBI Taxonomy" id="29920"/>
    <lineage>
        <taxon>Eukaryota</taxon>
        <taxon>Sar</taxon>
        <taxon>Stramenopiles</taxon>
        <taxon>Oomycota</taxon>
        <taxon>Peronosporomycetes</taxon>
        <taxon>Peronosporales</taxon>
        <taxon>Peronosporaceae</taxon>
        <taxon>Phytophthora</taxon>
    </lineage>
</organism>
<evidence type="ECO:0000313" key="3">
    <source>
        <dbReference type="EMBL" id="KAG2955903.1"/>
    </source>
</evidence>
<dbReference type="Proteomes" id="UP000774804">
    <property type="component" value="Unassembled WGS sequence"/>
</dbReference>
<name>A0A329SUJ0_9STRA</name>
<dbReference type="OrthoDB" id="118349at2759"/>
<evidence type="ECO:0000313" key="6">
    <source>
        <dbReference type="EMBL" id="RAW40597.1"/>
    </source>
</evidence>
<dbReference type="EMBL" id="MJFZ01000045">
    <property type="protein sequence ID" value="RAW40597.1"/>
    <property type="molecule type" value="Genomic_DNA"/>
</dbReference>
<evidence type="ECO:0000313" key="2">
    <source>
        <dbReference type="EMBL" id="KAG2944322.1"/>
    </source>
</evidence>
<evidence type="ECO:0000313" key="1">
    <source>
        <dbReference type="EMBL" id="KAG2869048.1"/>
    </source>
</evidence>
<dbReference type="EMBL" id="RCMG01000005">
    <property type="protein sequence ID" value="KAG2869048.1"/>
    <property type="molecule type" value="Genomic_DNA"/>
</dbReference>